<accession>A0AAE3SPK8</accession>
<organism evidence="1 2">
    <name type="scientific">Lentiprolixibacter aurantiacus</name>
    <dbReference type="NCBI Taxonomy" id="2993939"/>
    <lineage>
        <taxon>Bacteria</taxon>
        <taxon>Pseudomonadati</taxon>
        <taxon>Bacteroidota</taxon>
        <taxon>Flavobacteriia</taxon>
        <taxon>Flavobacteriales</taxon>
        <taxon>Flavobacteriaceae</taxon>
        <taxon>Lentiprolixibacter</taxon>
    </lineage>
</organism>
<dbReference type="RefSeq" id="WP_266015442.1">
    <property type="nucleotide sequence ID" value="NZ_JAPFQP010000004.1"/>
</dbReference>
<proteinExistence type="predicted"/>
<protein>
    <submittedName>
        <fullName evidence="1">Uncharacterized protein</fullName>
    </submittedName>
</protein>
<sequence>METKPIFNEDIHFEHQQWERELDFYDDEIKIFKNRLAEILHKSQDREFLVELDHFENRFRIHHSKIEAFRQRIRAHEMNISRQYQAGENSMDHVMYDYHVDFREQMQTEREMYNDLKKEFFDFMTKNN</sequence>
<name>A0AAE3SPK8_9FLAO</name>
<keyword evidence="2" id="KW-1185">Reference proteome</keyword>
<dbReference type="AlphaFoldDB" id="A0AAE3SPK8"/>
<reference evidence="1" key="1">
    <citation type="submission" date="2022-11" db="EMBL/GenBank/DDBJ databases">
        <title>The characterization of three novel Bacteroidetes species and genomic analysis of their roles in tidal elemental geochemical cycles.</title>
        <authorList>
            <person name="Ma K.-J."/>
        </authorList>
    </citation>
    <scope>NUCLEOTIDE SEQUENCE</scope>
    <source>
        <strain evidence="1">M415</strain>
    </source>
</reference>
<dbReference type="EMBL" id="JAPFQP010000004">
    <property type="protein sequence ID" value="MCX2720779.1"/>
    <property type="molecule type" value="Genomic_DNA"/>
</dbReference>
<gene>
    <name evidence="1" type="ORF">OO016_14285</name>
</gene>
<comment type="caution">
    <text evidence="1">The sequence shown here is derived from an EMBL/GenBank/DDBJ whole genome shotgun (WGS) entry which is preliminary data.</text>
</comment>
<evidence type="ECO:0000313" key="2">
    <source>
        <dbReference type="Proteomes" id="UP001207116"/>
    </source>
</evidence>
<dbReference type="Proteomes" id="UP001207116">
    <property type="component" value="Unassembled WGS sequence"/>
</dbReference>
<evidence type="ECO:0000313" key="1">
    <source>
        <dbReference type="EMBL" id="MCX2720779.1"/>
    </source>
</evidence>